<dbReference type="EMBL" id="QZAO01001018">
    <property type="protein sequence ID" value="THW54652.1"/>
    <property type="molecule type" value="Genomic_DNA"/>
</dbReference>
<dbReference type="Proteomes" id="UP000308802">
    <property type="component" value="Unassembled WGS sequence"/>
</dbReference>
<organism evidence="1 2">
    <name type="scientific">Aureobasidium pullulans</name>
    <name type="common">Black yeast</name>
    <name type="synonym">Pullularia pullulans</name>
    <dbReference type="NCBI Taxonomy" id="5580"/>
    <lineage>
        <taxon>Eukaryota</taxon>
        <taxon>Fungi</taxon>
        <taxon>Dikarya</taxon>
        <taxon>Ascomycota</taxon>
        <taxon>Pezizomycotina</taxon>
        <taxon>Dothideomycetes</taxon>
        <taxon>Dothideomycetidae</taxon>
        <taxon>Dothideales</taxon>
        <taxon>Saccotheciaceae</taxon>
        <taxon>Aureobasidium</taxon>
    </lineage>
</organism>
<evidence type="ECO:0000313" key="2">
    <source>
        <dbReference type="Proteomes" id="UP000308802"/>
    </source>
</evidence>
<accession>A0A4S8YJI3</accession>
<name>A0A4S8YJI3_AURPU</name>
<protein>
    <submittedName>
        <fullName evidence="1">Uncharacterized protein</fullName>
    </submittedName>
</protein>
<reference evidence="1 2" key="1">
    <citation type="submission" date="2018-10" db="EMBL/GenBank/DDBJ databases">
        <title>Fifty Aureobasidium pullulans genomes reveal a recombining polyextremotolerant generalist.</title>
        <authorList>
            <person name="Gostincar C."/>
            <person name="Turk M."/>
            <person name="Zajc J."/>
            <person name="Gunde-Cimerman N."/>
        </authorList>
    </citation>
    <scope>NUCLEOTIDE SEQUENCE [LARGE SCALE GENOMIC DNA]</scope>
    <source>
        <strain evidence="1 2">EXF-10659</strain>
    </source>
</reference>
<evidence type="ECO:0000313" key="1">
    <source>
        <dbReference type="EMBL" id="THW54652.1"/>
    </source>
</evidence>
<proteinExistence type="predicted"/>
<dbReference type="AlphaFoldDB" id="A0A4S8YJI3"/>
<comment type="caution">
    <text evidence="1">The sequence shown here is derived from an EMBL/GenBank/DDBJ whole genome shotgun (WGS) entry which is preliminary data.</text>
</comment>
<gene>
    <name evidence="1" type="ORF">D6D19_10714</name>
</gene>
<sequence length="185" mass="20181">MALHRNGTMDLRAQILENWRYAQPDPADVVIITTFDSEDSEAPFGAMIAKHPGNGGDLLLKTCACSSTQGALSELLNATSKMVLEATAGKTIKTALERELMAAQNVRVKTDRKIAQARWAINVIWQQLRSANDPADLRIVSSQPTTYRASWIVSAVRVGLCGTGETEELALIDLKGKIRSWTTAL</sequence>